<dbReference type="EMBL" id="MFNF01000027">
    <property type="protein sequence ID" value="OGH01908.1"/>
    <property type="molecule type" value="Genomic_DNA"/>
</dbReference>
<organism evidence="3 4">
    <name type="scientific">Candidatus Lambdaproteobacteria bacterium RIFOXYD2_FULL_56_26</name>
    <dbReference type="NCBI Taxonomy" id="1817773"/>
    <lineage>
        <taxon>Bacteria</taxon>
        <taxon>Pseudomonadati</taxon>
        <taxon>Pseudomonadota</taxon>
        <taxon>Candidatus Lambdaproteobacteria</taxon>
    </lineage>
</organism>
<comment type="similarity">
    <text evidence="1">Belongs to the ComF/GntX family.</text>
</comment>
<dbReference type="SUPFAM" id="SSF48695">
    <property type="entry name" value="Multiheme cytochromes"/>
    <property type="match status" value="1"/>
</dbReference>
<dbReference type="InterPro" id="IPR029057">
    <property type="entry name" value="PRTase-like"/>
</dbReference>
<evidence type="ECO:0000259" key="2">
    <source>
        <dbReference type="Pfam" id="PF00156"/>
    </source>
</evidence>
<evidence type="ECO:0000313" key="4">
    <source>
        <dbReference type="Proteomes" id="UP000177583"/>
    </source>
</evidence>
<dbReference type="SUPFAM" id="SSF53271">
    <property type="entry name" value="PRTase-like"/>
    <property type="match status" value="1"/>
</dbReference>
<gene>
    <name evidence="3" type="ORF">A2557_04855</name>
</gene>
<dbReference type="PANTHER" id="PTHR47505:SF1">
    <property type="entry name" value="DNA UTILIZATION PROTEIN YHGH"/>
    <property type="match status" value="1"/>
</dbReference>
<dbReference type="Gene3D" id="3.40.50.2020">
    <property type="match status" value="1"/>
</dbReference>
<comment type="caution">
    <text evidence="3">The sequence shown here is derived from an EMBL/GenBank/DDBJ whole genome shotgun (WGS) entry which is preliminary data.</text>
</comment>
<evidence type="ECO:0000313" key="3">
    <source>
        <dbReference type="EMBL" id="OGH01908.1"/>
    </source>
</evidence>
<sequence>MSLASWLSPGRWCYQCHRWIAPEVHLPAPSLCPACHEALPWFRREICFFCGHVHLSGECREDFEAEITDYQAIFTYQEPISHWVSGLKYSRNLLAGRILRALTEAWLLEHKDWVLGYDLMAPVPIHSARLRVRGFNQTSFLVARQTLVPLELNLLHKVKYTKHQAALRGKSRYTNLTKSFAADPAVEGKKILLFDDVCTTGQTLNQLAYTLKRAGAEEVGALSLGRTKGQM</sequence>
<protein>
    <recommendedName>
        <fullName evidence="2">Phosphoribosyltransferase domain-containing protein</fullName>
    </recommendedName>
</protein>
<proteinExistence type="inferred from homology"/>
<reference evidence="3 4" key="1">
    <citation type="journal article" date="2016" name="Nat. Commun.">
        <title>Thousands of microbial genomes shed light on interconnected biogeochemical processes in an aquifer system.</title>
        <authorList>
            <person name="Anantharaman K."/>
            <person name="Brown C.T."/>
            <person name="Hug L.A."/>
            <person name="Sharon I."/>
            <person name="Castelle C.J."/>
            <person name="Probst A.J."/>
            <person name="Thomas B.C."/>
            <person name="Singh A."/>
            <person name="Wilkins M.J."/>
            <person name="Karaoz U."/>
            <person name="Brodie E.L."/>
            <person name="Williams K.H."/>
            <person name="Hubbard S.S."/>
            <person name="Banfield J.F."/>
        </authorList>
    </citation>
    <scope>NUCLEOTIDE SEQUENCE [LARGE SCALE GENOMIC DNA]</scope>
</reference>
<dbReference type="Pfam" id="PF00156">
    <property type="entry name" value="Pribosyltran"/>
    <property type="match status" value="1"/>
</dbReference>
<feature type="domain" description="Phosphoribosyltransferase" evidence="2">
    <location>
        <begin position="168"/>
        <end position="222"/>
    </location>
</feature>
<dbReference type="CDD" id="cd06223">
    <property type="entry name" value="PRTases_typeI"/>
    <property type="match status" value="1"/>
</dbReference>
<dbReference type="InterPro" id="IPR051910">
    <property type="entry name" value="ComF/GntX_DNA_util-trans"/>
</dbReference>
<dbReference type="PANTHER" id="PTHR47505">
    <property type="entry name" value="DNA UTILIZATION PROTEIN YHGH"/>
    <property type="match status" value="1"/>
</dbReference>
<name>A0A1F6GUX5_9PROT</name>
<dbReference type="AlphaFoldDB" id="A0A1F6GUX5"/>
<dbReference type="InterPro" id="IPR036280">
    <property type="entry name" value="Multihaem_cyt_sf"/>
</dbReference>
<dbReference type="InterPro" id="IPR000836">
    <property type="entry name" value="PRTase_dom"/>
</dbReference>
<dbReference type="Proteomes" id="UP000177583">
    <property type="component" value="Unassembled WGS sequence"/>
</dbReference>
<accession>A0A1F6GUX5</accession>
<evidence type="ECO:0000256" key="1">
    <source>
        <dbReference type="ARBA" id="ARBA00008007"/>
    </source>
</evidence>